<dbReference type="InterPro" id="IPR029047">
    <property type="entry name" value="HSP70_peptide-bd_sf"/>
</dbReference>
<protein>
    <submittedName>
        <fullName evidence="6">LysM domain protein</fullName>
    </submittedName>
</protein>
<keyword evidence="4" id="KW-1133">Transmembrane helix</keyword>
<dbReference type="InterPro" id="IPR013126">
    <property type="entry name" value="Hsp_70_fam"/>
</dbReference>
<evidence type="ECO:0000259" key="5">
    <source>
        <dbReference type="PROSITE" id="PS51782"/>
    </source>
</evidence>
<dbReference type="InterPro" id="IPR036779">
    <property type="entry name" value="LysM_dom_sf"/>
</dbReference>
<keyword evidence="1" id="KW-0547">Nucleotide-binding</keyword>
<dbReference type="SMART" id="SM00257">
    <property type="entry name" value="LysM"/>
    <property type="match status" value="1"/>
</dbReference>
<evidence type="ECO:0000256" key="3">
    <source>
        <dbReference type="SAM" id="MobiDB-lite"/>
    </source>
</evidence>
<feature type="compositionally biased region" description="Basic and acidic residues" evidence="3">
    <location>
        <begin position="259"/>
        <end position="269"/>
    </location>
</feature>
<feature type="compositionally biased region" description="Acidic residues" evidence="3">
    <location>
        <begin position="283"/>
        <end position="293"/>
    </location>
</feature>
<feature type="compositionally biased region" description="Basic and acidic residues" evidence="3">
    <location>
        <begin position="220"/>
        <end position="236"/>
    </location>
</feature>
<evidence type="ECO:0000256" key="4">
    <source>
        <dbReference type="SAM" id="Phobius"/>
    </source>
</evidence>
<feature type="region of interest" description="Disordered" evidence="3">
    <location>
        <begin position="125"/>
        <end position="162"/>
    </location>
</feature>
<dbReference type="CDD" id="cd00118">
    <property type="entry name" value="LysM"/>
    <property type="match status" value="1"/>
</dbReference>
<dbReference type="Pfam" id="PF00012">
    <property type="entry name" value="HSP70"/>
    <property type="match status" value="1"/>
</dbReference>
<keyword evidence="2" id="KW-0067">ATP-binding</keyword>
<feature type="domain" description="LysM" evidence="5">
    <location>
        <begin position="467"/>
        <end position="514"/>
    </location>
</feature>
<dbReference type="SUPFAM" id="SSF54106">
    <property type="entry name" value="LysM domain"/>
    <property type="match status" value="1"/>
</dbReference>
<feature type="region of interest" description="Disordered" evidence="3">
    <location>
        <begin position="192"/>
        <end position="324"/>
    </location>
</feature>
<evidence type="ECO:0000313" key="6">
    <source>
        <dbReference type="EMBL" id="ERJ94357.1"/>
    </source>
</evidence>
<feature type="compositionally biased region" description="Polar residues" evidence="3">
    <location>
        <begin position="138"/>
        <end position="152"/>
    </location>
</feature>
<comment type="caution">
    <text evidence="6">The sequence shown here is derived from an EMBL/GenBank/DDBJ whole genome shotgun (WGS) entry which is preliminary data.</text>
</comment>
<keyword evidence="7" id="KW-1185">Reference proteome</keyword>
<proteinExistence type="predicted"/>
<accession>A0ABN0P1F6</accession>
<dbReference type="Pfam" id="PF01476">
    <property type="entry name" value="LysM"/>
    <property type="match status" value="1"/>
</dbReference>
<evidence type="ECO:0000256" key="1">
    <source>
        <dbReference type="ARBA" id="ARBA00022741"/>
    </source>
</evidence>
<dbReference type="EMBL" id="AWVH01000005">
    <property type="protein sequence ID" value="ERJ94357.1"/>
    <property type="molecule type" value="Genomic_DNA"/>
</dbReference>
<dbReference type="InterPro" id="IPR018392">
    <property type="entry name" value="LysM"/>
</dbReference>
<name>A0ABN0P1F6_TRELE</name>
<evidence type="ECO:0000313" key="7">
    <source>
        <dbReference type="Proteomes" id="UP000016649"/>
    </source>
</evidence>
<organism evidence="6 7">
    <name type="scientific">Treponema lecithinolyticum ATCC 700332</name>
    <dbReference type="NCBI Taxonomy" id="1321815"/>
    <lineage>
        <taxon>Bacteria</taxon>
        <taxon>Pseudomonadati</taxon>
        <taxon>Spirochaetota</taxon>
        <taxon>Spirochaetia</taxon>
        <taxon>Spirochaetales</taxon>
        <taxon>Treponemataceae</taxon>
        <taxon>Treponema</taxon>
    </lineage>
</organism>
<feature type="compositionally biased region" description="Acidic residues" evidence="3">
    <location>
        <begin position="198"/>
        <end position="219"/>
    </location>
</feature>
<keyword evidence="4" id="KW-0812">Transmembrane</keyword>
<dbReference type="Gene3D" id="2.60.34.10">
    <property type="entry name" value="Substrate Binding Domain Of DNAk, Chain A, domain 1"/>
    <property type="match status" value="1"/>
</dbReference>
<keyword evidence="4" id="KW-0472">Membrane</keyword>
<feature type="transmembrane region" description="Helical" evidence="4">
    <location>
        <begin position="376"/>
        <end position="399"/>
    </location>
</feature>
<evidence type="ECO:0000256" key="2">
    <source>
        <dbReference type="ARBA" id="ARBA00022840"/>
    </source>
</evidence>
<dbReference type="SUPFAM" id="SSF100920">
    <property type="entry name" value="Heat shock protein 70kD (HSP70), peptide-binding domain"/>
    <property type="match status" value="1"/>
</dbReference>
<feature type="compositionally biased region" description="Polar residues" evidence="3">
    <location>
        <begin position="294"/>
        <end position="309"/>
    </location>
</feature>
<dbReference type="Proteomes" id="UP000016649">
    <property type="component" value="Unassembled WGS sequence"/>
</dbReference>
<dbReference type="Gene3D" id="3.10.350.10">
    <property type="entry name" value="LysM domain"/>
    <property type="match status" value="1"/>
</dbReference>
<reference evidence="6 7" key="1">
    <citation type="submission" date="2013-08" db="EMBL/GenBank/DDBJ databases">
        <authorList>
            <person name="Weinstock G."/>
            <person name="Sodergren E."/>
            <person name="Wylie T."/>
            <person name="Fulton L."/>
            <person name="Fulton R."/>
            <person name="Fronick C."/>
            <person name="O'Laughlin M."/>
            <person name="Godfrey J."/>
            <person name="Miner T."/>
            <person name="Herter B."/>
            <person name="Appelbaum E."/>
            <person name="Cordes M."/>
            <person name="Lek S."/>
            <person name="Wollam A."/>
            <person name="Pepin K.H."/>
            <person name="Palsikar V.B."/>
            <person name="Mitreva M."/>
            <person name="Wilson R.K."/>
        </authorList>
    </citation>
    <scope>NUCLEOTIDE SEQUENCE [LARGE SCALE GENOMIC DNA]</scope>
    <source>
        <strain evidence="6 7">ATCC 700332</strain>
    </source>
</reference>
<sequence length="517" mass="57845">MSNKIIGIKQADGSFYPLLQEGKPDNKKIELTTVRDDQTTVKVHLYKKEADSAEEPEYVDTLLIENLIPHPKQEPTIKLNIKLDENDMLTAEVLDPETGKKSDTQVSLVTLSEAQLLSDSDFTVMDAQDMPDTDGGSLENTGTDLTGDSNGTEAVDMPALNDDDFKLDDLDLNDLGTPDTAFEDTTLEQNSETLAESAENDFELPDISTDDMDLPEDVEQTNRFDSADEAVDKTEEMGGADLSDMHENTDTTEADTEQDSDHGDFKLDDFDSLDTENLNMDMPDFDAEDDETESTSAAQTLASDMSMQDKNTEPADTGFKTDTFGKTNTFDMSTPDFNTANENTSFMQEEVPPLYDQDLPDKIDYSGKKKKCRIPMVICIICAILCILAVIGIFFFFPWTEKNQMTEENVVSVEKPAMTPPGIKEEDMTEAEPDENLIVPVEKTVVEEKQVVPEKTVPAAETKQEPVRYLIKWGDTLWDLSDTYYRNPWLYPIIARENKIKNPDLIIAGTYIIIPPR</sequence>
<dbReference type="PROSITE" id="PS51782">
    <property type="entry name" value="LYSM"/>
    <property type="match status" value="1"/>
</dbReference>
<gene>
    <name evidence="6" type="ORF">HMPREF9193_00329</name>
</gene>